<feature type="signal peptide" evidence="2">
    <location>
        <begin position="1"/>
        <end position="29"/>
    </location>
</feature>
<reference evidence="3 4" key="1">
    <citation type="submission" date="2022-05" db="EMBL/GenBank/DDBJ databases">
        <authorList>
            <person name="Park J.-S."/>
        </authorList>
    </citation>
    <scope>NUCLEOTIDE SEQUENCE [LARGE SCALE GENOMIC DNA]</scope>
    <source>
        <strain evidence="3 4">2012CJ34-2</strain>
    </source>
</reference>
<evidence type="ECO:0000313" key="4">
    <source>
        <dbReference type="Proteomes" id="UP001203338"/>
    </source>
</evidence>
<organism evidence="3 4">
    <name type="scientific">Parendozoicomonas callyspongiae</name>
    <dbReference type="NCBI Taxonomy" id="2942213"/>
    <lineage>
        <taxon>Bacteria</taxon>
        <taxon>Pseudomonadati</taxon>
        <taxon>Pseudomonadota</taxon>
        <taxon>Gammaproteobacteria</taxon>
        <taxon>Oceanospirillales</taxon>
        <taxon>Endozoicomonadaceae</taxon>
        <taxon>Parendozoicomonas</taxon>
    </lineage>
</organism>
<dbReference type="Proteomes" id="UP001203338">
    <property type="component" value="Unassembled WGS sequence"/>
</dbReference>
<name>A0ABT0PKF4_9GAMM</name>
<evidence type="ECO:0000313" key="3">
    <source>
        <dbReference type="EMBL" id="MCL6271864.1"/>
    </source>
</evidence>
<feature type="compositionally biased region" description="Acidic residues" evidence="1">
    <location>
        <begin position="356"/>
        <end position="371"/>
    </location>
</feature>
<keyword evidence="4" id="KW-1185">Reference proteome</keyword>
<feature type="region of interest" description="Disordered" evidence="1">
    <location>
        <begin position="350"/>
        <end position="591"/>
    </location>
</feature>
<feature type="compositionally biased region" description="Polar residues" evidence="1">
    <location>
        <begin position="517"/>
        <end position="542"/>
    </location>
</feature>
<feature type="compositionally biased region" description="Acidic residues" evidence="1">
    <location>
        <begin position="417"/>
        <end position="435"/>
    </location>
</feature>
<evidence type="ECO:0000256" key="2">
    <source>
        <dbReference type="SAM" id="SignalP"/>
    </source>
</evidence>
<keyword evidence="2" id="KW-0732">Signal</keyword>
<feature type="compositionally biased region" description="Acidic residues" evidence="1">
    <location>
        <begin position="378"/>
        <end position="397"/>
    </location>
</feature>
<protein>
    <submittedName>
        <fullName evidence="3">Uncharacterized protein</fullName>
    </submittedName>
</protein>
<accession>A0ABT0PKF4</accession>
<dbReference type="RefSeq" id="WP_249701528.1">
    <property type="nucleotide sequence ID" value="NZ_JAMFLX010000035.1"/>
</dbReference>
<feature type="chain" id="PRO_5046978683" evidence="2">
    <location>
        <begin position="30"/>
        <end position="591"/>
    </location>
</feature>
<feature type="compositionally biased region" description="Basic and acidic residues" evidence="1">
    <location>
        <begin position="505"/>
        <end position="516"/>
    </location>
</feature>
<dbReference type="EMBL" id="JAMFLX010000035">
    <property type="protein sequence ID" value="MCL6271864.1"/>
    <property type="molecule type" value="Genomic_DNA"/>
</dbReference>
<comment type="caution">
    <text evidence="3">The sequence shown here is derived from an EMBL/GenBank/DDBJ whole genome shotgun (WGS) entry which is preliminary data.</text>
</comment>
<feature type="compositionally biased region" description="Polar residues" evidence="1">
    <location>
        <begin position="558"/>
        <end position="569"/>
    </location>
</feature>
<proteinExistence type="predicted"/>
<evidence type="ECO:0000256" key="1">
    <source>
        <dbReference type="SAM" id="MobiDB-lite"/>
    </source>
</evidence>
<sequence>MKYYHLCLSVMASVIFQLSLLTLSGAAGAVPGRKPATRPENAHAPSSAQIKAAEKQRSIFTDYLKSIGNGENFLKKAEENDIDILDIVQAKATPPKYCKLATLHTQMFNFTIYLEEWLKSFKFQLPPKTDGLKKGKLPEEHPYDDFRDYLNDRDPLLLITLAHLIYQIRHVDTSIDAKELAYFELCIEWIEMQFPEGLSHIDWEDEYLSQVFNVRQTGEIRLPSPNKKQAFEEWINNIKKVETKTYLEKYWSITEYPSEEQGTELGLLTLWNAIASLQNAKMDVDRLSRNKDPLEASHVLFTIHRTLYATDSGIDNDERTLARIWLKLAELDHHTHSEKKKKWRREVRFFAPPHDDNEEAGLESDTEEDPENTGSENDTGEDPENTGPENDTEEDPENTGSDNDTGEDPENTGPENDTGEDPENTGPENDTEDPENTGSENDTGEDPENTGPENDTGEDPENTGPENDTGEDPENTGSDNDTGEDPENTSPKNDREEDQENTGSENDREEVLEKTDSAGSTTNSITNQRSVIENKLQFSASTKIKILAPATEPDKETPSNSPGTPTSDPVVSEDTAPPLAIPAAGSNSEKK</sequence>
<gene>
    <name evidence="3" type="ORF">M3P05_18255</name>
</gene>